<proteinExistence type="predicted"/>
<reference evidence="2 3" key="1">
    <citation type="submission" date="2018-01" db="EMBL/GenBank/DDBJ databases">
        <title>Genome characterization of the sugarcane-associated fungus Trichoderma ghanense CCMA-1212 and their application in lignocelulose bioconversion.</title>
        <authorList>
            <person name="Steindorff A.S."/>
            <person name="Mendes T.D."/>
            <person name="Vilela E.S.D."/>
            <person name="Rodrigues D.S."/>
            <person name="Formighieri E.F."/>
            <person name="Melo I.S."/>
            <person name="Favaro L.C.L."/>
        </authorList>
    </citation>
    <scope>NUCLEOTIDE SEQUENCE [LARGE SCALE GENOMIC DNA]</scope>
    <source>
        <strain evidence="2 3">CCMA-1212</strain>
    </source>
</reference>
<feature type="region of interest" description="Disordered" evidence="1">
    <location>
        <begin position="1"/>
        <end position="80"/>
    </location>
</feature>
<evidence type="ECO:0000313" key="2">
    <source>
        <dbReference type="EMBL" id="TFB01157.1"/>
    </source>
</evidence>
<dbReference type="EMBL" id="PPTA01000009">
    <property type="protein sequence ID" value="TFB01157.1"/>
    <property type="molecule type" value="Genomic_DNA"/>
</dbReference>
<dbReference type="Proteomes" id="UP001642720">
    <property type="component" value="Unassembled WGS sequence"/>
</dbReference>
<gene>
    <name evidence="2" type="ORF">CCMA1212_006667</name>
</gene>
<comment type="caution">
    <text evidence="2">The sequence shown here is derived from an EMBL/GenBank/DDBJ whole genome shotgun (WGS) entry which is preliminary data.</text>
</comment>
<dbReference type="GeneID" id="300578324"/>
<name>A0ABY2H0W7_9HYPO</name>
<protein>
    <submittedName>
        <fullName evidence="2">Uncharacterized protein</fullName>
    </submittedName>
</protein>
<keyword evidence="3" id="KW-1185">Reference proteome</keyword>
<organism evidence="2 3">
    <name type="scientific">Trichoderma ghanense</name>
    <dbReference type="NCBI Taxonomy" id="65468"/>
    <lineage>
        <taxon>Eukaryota</taxon>
        <taxon>Fungi</taxon>
        <taxon>Dikarya</taxon>
        <taxon>Ascomycota</taxon>
        <taxon>Pezizomycotina</taxon>
        <taxon>Sordariomycetes</taxon>
        <taxon>Hypocreomycetidae</taxon>
        <taxon>Hypocreales</taxon>
        <taxon>Hypocreaceae</taxon>
        <taxon>Trichoderma</taxon>
    </lineage>
</organism>
<dbReference type="RefSeq" id="XP_073557358.1">
    <property type="nucleotide sequence ID" value="XM_073703874.1"/>
</dbReference>
<evidence type="ECO:0000256" key="1">
    <source>
        <dbReference type="SAM" id="MobiDB-lite"/>
    </source>
</evidence>
<accession>A0ABY2H0W7</accession>
<evidence type="ECO:0000313" key="3">
    <source>
        <dbReference type="Proteomes" id="UP001642720"/>
    </source>
</evidence>
<sequence length="283" mass="31609">MSRVALPEDSTREPQDSICEPQDSISAPQHSTRESPDSPSVDNADIMEIELPPVLPPPARTKRKRAPVAPMAPEAQGDEPSEQLVTALHAMIKNADPDDFLAKQVDITALVLRLKHLQDLQPPRVSFSPAIAASRRTRLEAALELLNADICAIPPLSWATYRKKLLRFSETEMVSKMSFAERLYKVTEIVYMPEELDALPKEDFKRLEGVVRICATAAQALSVEGEESSDEMAERWVRAKTKDLEFFNRMFASMRGTFKASMGEDVEMPWEKKSERDGAGQGV</sequence>